<keyword evidence="2" id="KW-1185">Reference proteome</keyword>
<dbReference type="Gramene" id="Bo3g151340.1">
    <property type="protein sequence ID" value="Bo3g151340.1"/>
    <property type="gene ID" value="Bo3g151340"/>
</dbReference>
<dbReference type="EnsemblPlants" id="Bo3g151340.1">
    <property type="protein sequence ID" value="Bo3g151340.1"/>
    <property type="gene ID" value="Bo3g151340"/>
</dbReference>
<dbReference type="HOGENOM" id="CLU_2362648_0_0_1"/>
<reference evidence="1 2" key="1">
    <citation type="journal article" date="2014" name="Genome Biol.">
        <title>Transcriptome and methylome profiling reveals relics of genome dominance in the mesopolyploid Brassica oleracea.</title>
        <authorList>
            <person name="Parkin I.A."/>
            <person name="Koh C."/>
            <person name="Tang H."/>
            <person name="Robinson S.J."/>
            <person name="Kagale S."/>
            <person name="Clarke W.E."/>
            <person name="Town C.D."/>
            <person name="Nixon J."/>
            <person name="Krishnakumar V."/>
            <person name="Bidwell S.L."/>
            <person name="Denoeud F."/>
            <person name="Belcram H."/>
            <person name="Links M.G."/>
            <person name="Just J."/>
            <person name="Clarke C."/>
            <person name="Bender T."/>
            <person name="Huebert T."/>
            <person name="Mason A.S."/>
            <person name="Pires J.C."/>
            <person name="Barker G."/>
            <person name="Moore J."/>
            <person name="Walley P.G."/>
            <person name="Manoli S."/>
            <person name="Batley J."/>
            <person name="Edwards D."/>
            <person name="Nelson M.N."/>
            <person name="Wang X."/>
            <person name="Paterson A.H."/>
            <person name="King G."/>
            <person name="Bancroft I."/>
            <person name="Chalhoub B."/>
            <person name="Sharpe A.G."/>
        </authorList>
    </citation>
    <scope>NUCLEOTIDE SEQUENCE</scope>
    <source>
        <strain evidence="1 2">cv. TO1000</strain>
    </source>
</reference>
<proteinExistence type="predicted"/>
<sequence>MANLNFVVLFDIGQSAYLPFSQEESHHVLGLLLWLIETHIQELEEELKFLKNHSQPNIFSFWMEKGSGKKHWLLLARKLEHWPRLMGTKSLNSSVI</sequence>
<evidence type="ECO:0000313" key="1">
    <source>
        <dbReference type="EnsemblPlants" id="Bo3g151340.1"/>
    </source>
</evidence>
<dbReference type="Proteomes" id="UP000032141">
    <property type="component" value="Chromosome C3"/>
</dbReference>
<evidence type="ECO:0000313" key="2">
    <source>
        <dbReference type="Proteomes" id="UP000032141"/>
    </source>
</evidence>
<accession>A0A0D3BJH9</accession>
<name>A0A0D3BJH9_BRAOL</name>
<organism evidence="1 2">
    <name type="scientific">Brassica oleracea var. oleracea</name>
    <dbReference type="NCBI Taxonomy" id="109376"/>
    <lineage>
        <taxon>Eukaryota</taxon>
        <taxon>Viridiplantae</taxon>
        <taxon>Streptophyta</taxon>
        <taxon>Embryophyta</taxon>
        <taxon>Tracheophyta</taxon>
        <taxon>Spermatophyta</taxon>
        <taxon>Magnoliopsida</taxon>
        <taxon>eudicotyledons</taxon>
        <taxon>Gunneridae</taxon>
        <taxon>Pentapetalae</taxon>
        <taxon>rosids</taxon>
        <taxon>malvids</taxon>
        <taxon>Brassicales</taxon>
        <taxon>Brassicaceae</taxon>
        <taxon>Brassiceae</taxon>
        <taxon>Brassica</taxon>
    </lineage>
</organism>
<protein>
    <submittedName>
        <fullName evidence="1">Uncharacterized protein</fullName>
    </submittedName>
</protein>
<reference evidence="1" key="2">
    <citation type="submission" date="2015-03" db="UniProtKB">
        <authorList>
            <consortium name="EnsemblPlants"/>
        </authorList>
    </citation>
    <scope>IDENTIFICATION</scope>
</reference>
<dbReference type="AlphaFoldDB" id="A0A0D3BJH9"/>